<reference evidence="2" key="1">
    <citation type="submission" date="2015-04" db="UniProtKB">
        <authorList>
            <consortium name="EnsemblPlants"/>
        </authorList>
    </citation>
    <scope>IDENTIFICATION</scope>
</reference>
<protein>
    <submittedName>
        <fullName evidence="2">Uncharacterized protein</fullName>
    </submittedName>
</protein>
<dbReference type="Proteomes" id="UP000008021">
    <property type="component" value="Chromosome 2"/>
</dbReference>
<reference evidence="2" key="2">
    <citation type="submission" date="2018-05" db="EMBL/GenBank/DDBJ databases">
        <title>OmerRS3 (Oryza meridionalis Reference Sequence Version 3).</title>
        <authorList>
            <person name="Zhang J."/>
            <person name="Kudrna D."/>
            <person name="Lee S."/>
            <person name="Talag J."/>
            <person name="Welchert J."/>
            <person name="Wing R.A."/>
        </authorList>
    </citation>
    <scope>NUCLEOTIDE SEQUENCE [LARGE SCALE GENOMIC DNA]</scope>
    <source>
        <strain evidence="2">cv. OR44</strain>
    </source>
</reference>
<dbReference type="AlphaFoldDB" id="A0A0E0CHS2"/>
<name>A0A0E0CHS2_9ORYZ</name>
<evidence type="ECO:0000313" key="2">
    <source>
        <dbReference type="EnsemblPlants" id="OMERI02G09540.2"/>
    </source>
</evidence>
<dbReference type="HOGENOM" id="CLU_1505748_0_0_1"/>
<keyword evidence="3" id="KW-1185">Reference proteome</keyword>
<feature type="region of interest" description="Disordered" evidence="1">
    <location>
        <begin position="36"/>
        <end position="57"/>
    </location>
</feature>
<accession>A0A0E0CHS2</accession>
<dbReference type="Gramene" id="OMERI02G09540.2">
    <property type="protein sequence ID" value="OMERI02G09540.2"/>
    <property type="gene ID" value="OMERI02G09540"/>
</dbReference>
<dbReference type="EnsemblPlants" id="OMERI02G09540.2">
    <property type="protein sequence ID" value="OMERI02G09540.2"/>
    <property type="gene ID" value="OMERI02G09540"/>
</dbReference>
<sequence length="179" mass="20054">MRTACPQPNINKARPNLVLSPSLSLFLQLFDGVDPVAPPRSGGGRRDDGRRRRGGRRQVCQAGAVFSKFARDERKLQSPASSWLYPRSRSCKFGKDPKDGTIPGCSPPSYLLLKKHEPRKKGCPVRLLIAPKINIYKRRATAQQWWYVTSEGVVGEIQSFQLRKRSKSGGYTAFKLVVV</sequence>
<evidence type="ECO:0000256" key="1">
    <source>
        <dbReference type="SAM" id="MobiDB-lite"/>
    </source>
</evidence>
<proteinExistence type="predicted"/>
<organism evidence="2">
    <name type="scientific">Oryza meridionalis</name>
    <dbReference type="NCBI Taxonomy" id="40149"/>
    <lineage>
        <taxon>Eukaryota</taxon>
        <taxon>Viridiplantae</taxon>
        <taxon>Streptophyta</taxon>
        <taxon>Embryophyta</taxon>
        <taxon>Tracheophyta</taxon>
        <taxon>Spermatophyta</taxon>
        <taxon>Magnoliopsida</taxon>
        <taxon>Liliopsida</taxon>
        <taxon>Poales</taxon>
        <taxon>Poaceae</taxon>
        <taxon>BOP clade</taxon>
        <taxon>Oryzoideae</taxon>
        <taxon>Oryzeae</taxon>
        <taxon>Oryzinae</taxon>
        <taxon>Oryza</taxon>
    </lineage>
</organism>
<evidence type="ECO:0000313" key="3">
    <source>
        <dbReference type="Proteomes" id="UP000008021"/>
    </source>
</evidence>